<feature type="chain" id="PRO_5008585774" evidence="1">
    <location>
        <begin position="18"/>
        <end position="142"/>
    </location>
</feature>
<sequence>MIALIFGSLLVCHAALAYPNPYPGPRPAPIPDPSYGVVGGFPGYGRGFYDGIGLDFVGGYGGFGCVDEVITPPVVPPVLNTVDVYDIATLGVIPAPPIEYVYPAVGYEAFGLGGYEPFGLGGYEPFGLGGYQGGFNNLYGFV</sequence>
<feature type="signal peptide" evidence="1">
    <location>
        <begin position="1"/>
        <end position="17"/>
    </location>
</feature>
<dbReference type="AlphaFoldDB" id="A0A1B6JAT6"/>
<dbReference type="EMBL" id="GECU01010614">
    <property type="protein sequence ID" value="JAS97092.1"/>
    <property type="molecule type" value="Transcribed_RNA"/>
</dbReference>
<evidence type="ECO:0000256" key="1">
    <source>
        <dbReference type="SAM" id="SignalP"/>
    </source>
</evidence>
<accession>A0A1B6JAT6</accession>
<name>A0A1B6JAT6_9HEMI</name>
<evidence type="ECO:0000313" key="3">
    <source>
        <dbReference type="EMBL" id="JAS97092.1"/>
    </source>
</evidence>
<keyword evidence="1" id="KW-0732">Signal</keyword>
<protein>
    <submittedName>
        <fullName evidence="2">Uncharacterized protein</fullName>
    </submittedName>
</protein>
<gene>
    <name evidence="3" type="ORF">g.4868</name>
    <name evidence="2" type="ORF">g.4869</name>
</gene>
<proteinExistence type="predicted"/>
<reference evidence="2" key="1">
    <citation type="submission" date="2015-11" db="EMBL/GenBank/DDBJ databases">
        <title>De novo transcriptome assembly of four potential Pierce s Disease insect vectors from Arizona vineyards.</title>
        <authorList>
            <person name="Tassone E.E."/>
        </authorList>
    </citation>
    <scope>NUCLEOTIDE SEQUENCE</scope>
</reference>
<dbReference type="EMBL" id="GECU01011412">
    <property type="protein sequence ID" value="JAS96294.1"/>
    <property type="molecule type" value="Transcribed_RNA"/>
</dbReference>
<evidence type="ECO:0000313" key="2">
    <source>
        <dbReference type="EMBL" id="JAS96294.1"/>
    </source>
</evidence>
<organism evidence="2">
    <name type="scientific">Homalodisca liturata</name>
    <dbReference type="NCBI Taxonomy" id="320908"/>
    <lineage>
        <taxon>Eukaryota</taxon>
        <taxon>Metazoa</taxon>
        <taxon>Ecdysozoa</taxon>
        <taxon>Arthropoda</taxon>
        <taxon>Hexapoda</taxon>
        <taxon>Insecta</taxon>
        <taxon>Pterygota</taxon>
        <taxon>Neoptera</taxon>
        <taxon>Paraneoptera</taxon>
        <taxon>Hemiptera</taxon>
        <taxon>Auchenorrhyncha</taxon>
        <taxon>Membracoidea</taxon>
        <taxon>Cicadellidae</taxon>
        <taxon>Cicadellinae</taxon>
        <taxon>Proconiini</taxon>
        <taxon>Homalodisca</taxon>
    </lineage>
</organism>